<evidence type="ECO:0000313" key="4">
    <source>
        <dbReference type="Proteomes" id="UP001152300"/>
    </source>
</evidence>
<dbReference type="Pfam" id="PF13919">
    <property type="entry name" value="ASXH"/>
    <property type="match status" value="1"/>
</dbReference>
<comment type="caution">
    <text evidence="3">The sequence shown here is derived from an EMBL/GenBank/DDBJ whole genome shotgun (WGS) entry which is preliminary data.</text>
</comment>
<feature type="region of interest" description="Disordered" evidence="1">
    <location>
        <begin position="276"/>
        <end position="303"/>
    </location>
</feature>
<feature type="domain" description="ASX DEUBAD" evidence="2">
    <location>
        <begin position="227"/>
        <end position="277"/>
    </location>
</feature>
<dbReference type="Proteomes" id="UP001152300">
    <property type="component" value="Unassembled WGS sequence"/>
</dbReference>
<evidence type="ECO:0000313" key="3">
    <source>
        <dbReference type="EMBL" id="KAJ8068187.1"/>
    </source>
</evidence>
<feature type="compositionally biased region" description="Basic residues" evidence="1">
    <location>
        <begin position="155"/>
        <end position="172"/>
    </location>
</feature>
<dbReference type="OrthoDB" id="3533911at2759"/>
<feature type="region of interest" description="Disordered" evidence="1">
    <location>
        <begin position="105"/>
        <end position="174"/>
    </location>
</feature>
<organism evidence="3 4">
    <name type="scientific">Sclerotinia nivalis</name>
    <dbReference type="NCBI Taxonomy" id="352851"/>
    <lineage>
        <taxon>Eukaryota</taxon>
        <taxon>Fungi</taxon>
        <taxon>Dikarya</taxon>
        <taxon>Ascomycota</taxon>
        <taxon>Pezizomycotina</taxon>
        <taxon>Leotiomycetes</taxon>
        <taxon>Helotiales</taxon>
        <taxon>Sclerotiniaceae</taxon>
        <taxon>Sclerotinia</taxon>
    </lineage>
</organism>
<reference evidence="3" key="1">
    <citation type="submission" date="2022-11" db="EMBL/GenBank/DDBJ databases">
        <title>Genome Resource of Sclerotinia nivalis Strain SnTB1, a Plant Pathogen Isolated from American Ginseng.</title>
        <authorList>
            <person name="Fan S."/>
        </authorList>
    </citation>
    <scope>NUCLEOTIDE SEQUENCE</scope>
    <source>
        <strain evidence="3">SnTB1</strain>
    </source>
</reference>
<keyword evidence="4" id="KW-1185">Reference proteome</keyword>
<evidence type="ECO:0000256" key="1">
    <source>
        <dbReference type="SAM" id="MobiDB-lite"/>
    </source>
</evidence>
<dbReference type="AlphaFoldDB" id="A0A9X0ASK8"/>
<dbReference type="EMBL" id="JAPEIS010000003">
    <property type="protein sequence ID" value="KAJ8068187.1"/>
    <property type="molecule type" value="Genomic_DNA"/>
</dbReference>
<gene>
    <name evidence="3" type="ORF">OCU04_003757</name>
</gene>
<accession>A0A9X0ASK8</accession>
<evidence type="ECO:0000259" key="2">
    <source>
        <dbReference type="Pfam" id="PF13919"/>
    </source>
</evidence>
<name>A0A9X0ASK8_9HELO</name>
<dbReference type="InterPro" id="IPR028020">
    <property type="entry name" value="ASX_DEUBAD_dom"/>
</dbReference>
<feature type="compositionally biased region" description="Acidic residues" evidence="1">
    <location>
        <begin position="276"/>
        <end position="292"/>
    </location>
</feature>
<proteinExistence type="predicted"/>
<sequence length="303" mass="32654">MAVNSAPLAPVTAAPPSSPVLGTADSGINPQTAAVAIPIPVSEASSAAYNEAIGVLDPIAPYQMAARPEMNLAPTKERDQLPVEKPLSAHFMISSCSNRAYVPTPFNTPRTATGRESHLPEASSTRGEEKPTIKKVAPHLRGGGIAEKVHLRGGGPKRRRGGAAGGSRKKSKSDKYADVDQLLSDFKSPIFKEDANIKAVLIHPMAKQTMVDQGEPYPFDQMTANEVATTVAEFKSDGTYGRFDLDWMAQAIEASQIRASGGYDAYLNSQFAENWGEDDEEVSDEEMKDVDEEAKHEKVKKKD</sequence>
<protein>
    <recommendedName>
        <fullName evidence="2">ASX DEUBAD domain-containing protein</fullName>
    </recommendedName>
</protein>